<feature type="transmembrane region" description="Helical" evidence="1">
    <location>
        <begin position="16"/>
        <end position="36"/>
    </location>
</feature>
<dbReference type="AlphaFoldDB" id="A0A3B3Q7L0"/>
<reference evidence="2" key="2">
    <citation type="submission" date="2025-09" db="UniProtKB">
        <authorList>
            <consortium name="Ensembl"/>
        </authorList>
    </citation>
    <scope>IDENTIFICATION</scope>
</reference>
<evidence type="ECO:0000313" key="2">
    <source>
        <dbReference type="Ensembl" id="ENSPKIP00000001809.1"/>
    </source>
</evidence>
<protein>
    <submittedName>
        <fullName evidence="2">Uncharacterized protein</fullName>
    </submittedName>
</protein>
<reference evidence="2" key="1">
    <citation type="submission" date="2025-08" db="UniProtKB">
        <authorList>
            <consortium name="Ensembl"/>
        </authorList>
    </citation>
    <scope>IDENTIFICATION</scope>
</reference>
<dbReference type="Ensembl" id="ENSPKIT00000025738.1">
    <property type="protein sequence ID" value="ENSPKIP00000001809.1"/>
    <property type="gene ID" value="ENSPKIG00000019955.1"/>
</dbReference>
<dbReference type="Proteomes" id="UP000261540">
    <property type="component" value="Unplaced"/>
</dbReference>
<keyword evidence="1" id="KW-0812">Transmembrane</keyword>
<evidence type="ECO:0000256" key="1">
    <source>
        <dbReference type="SAM" id="Phobius"/>
    </source>
</evidence>
<evidence type="ECO:0000313" key="3">
    <source>
        <dbReference type="Proteomes" id="UP000261540"/>
    </source>
</evidence>
<accession>A0A3B3Q7L0</accession>
<proteinExistence type="predicted"/>
<organism evidence="2 3">
    <name type="scientific">Paramormyrops kingsleyae</name>
    <dbReference type="NCBI Taxonomy" id="1676925"/>
    <lineage>
        <taxon>Eukaryota</taxon>
        <taxon>Metazoa</taxon>
        <taxon>Chordata</taxon>
        <taxon>Craniata</taxon>
        <taxon>Vertebrata</taxon>
        <taxon>Euteleostomi</taxon>
        <taxon>Actinopterygii</taxon>
        <taxon>Neopterygii</taxon>
        <taxon>Teleostei</taxon>
        <taxon>Osteoglossocephala</taxon>
        <taxon>Osteoglossomorpha</taxon>
        <taxon>Osteoglossiformes</taxon>
        <taxon>Mormyridae</taxon>
        <taxon>Paramormyrops</taxon>
    </lineage>
</organism>
<keyword evidence="3" id="KW-1185">Reference proteome</keyword>
<dbReference type="GeneTree" id="ENSGT00940000177280"/>
<keyword evidence="1" id="KW-0472">Membrane</keyword>
<name>A0A3B3Q7L0_9TELE</name>
<sequence>LEVSPVTTLPPLTGPLSFFACRGVLIGGVIILLLAAQVAGVDRHSGFDLLLGQLHPVVEDLEELLGFLVFGQAAVKRALRERRRCS</sequence>
<keyword evidence="1" id="KW-1133">Transmembrane helix</keyword>